<reference evidence="3" key="1">
    <citation type="submission" date="2021-07" db="EMBL/GenBank/DDBJ databases">
        <title>Pseudohoeflea marina sp. nov. a polyhydroxyalcanoate-producing bacterium.</title>
        <authorList>
            <person name="Zheng W."/>
            <person name="Yu S."/>
            <person name="Huang Y."/>
        </authorList>
    </citation>
    <scope>NUCLEOTIDE SEQUENCE</scope>
    <source>
        <strain evidence="3">DP4N28-3</strain>
    </source>
</reference>
<keyword evidence="4" id="KW-1185">Reference proteome</keyword>
<dbReference type="InterPro" id="IPR004017">
    <property type="entry name" value="Cys_rich_dom"/>
</dbReference>
<dbReference type="PANTHER" id="PTHR30296">
    <property type="entry name" value="UNCHARACTERIZED PROTEIN YKGE"/>
    <property type="match status" value="1"/>
</dbReference>
<evidence type="ECO:0000313" key="4">
    <source>
        <dbReference type="Proteomes" id="UP001430804"/>
    </source>
</evidence>
<dbReference type="Proteomes" id="UP001430804">
    <property type="component" value="Unassembled WGS sequence"/>
</dbReference>
<comment type="caution">
    <text evidence="3">The sequence shown here is derived from an EMBL/GenBank/DDBJ whole genome shotgun (WGS) entry which is preliminary data.</text>
</comment>
<organism evidence="3 4">
    <name type="scientific">Pseudohoeflea coraliihabitans</name>
    <dbReference type="NCBI Taxonomy" id="2860393"/>
    <lineage>
        <taxon>Bacteria</taxon>
        <taxon>Pseudomonadati</taxon>
        <taxon>Pseudomonadota</taxon>
        <taxon>Alphaproteobacteria</taxon>
        <taxon>Hyphomicrobiales</taxon>
        <taxon>Rhizobiaceae</taxon>
        <taxon>Pseudohoeflea</taxon>
    </lineage>
</organism>
<accession>A0ABS6WMD1</accession>
<name>A0ABS6WMD1_9HYPH</name>
<feature type="domain" description="Cysteine-rich" evidence="2">
    <location>
        <begin position="194"/>
        <end position="278"/>
    </location>
</feature>
<dbReference type="PANTHER" id="PTHR30296:SF0">
    <property type="entry name" value="LACTATE UTILIZATION PROTEIN A"/>
    <property type="match status" value="1"/>
</dbReference>
<evidence type="ECO:0000259" key="2">
    <source>
        <dbReference type="Pfam" id="PF02754"/>
    </source>
</evidence>
<feature type="region of interest" description="Disordered" evidence="1">
    <location>
        <begin position="1"/>
        <end position="55"/>
    </location>
</feature>
<dbReference type="EMBL" id="JAHWQX010000002">
    <property type="protein sequence ID" value="MBW3097119.1"/>
    <property type="molecule type" value="Genomic_DNA"/>
</dbReference>
<dbReference type="Pfam" id="PF02754">
    <property type="entry name" value="CCG"/>
    <property type="match status" value="2"/>
</dbReference>
<feature type="domain" description="Cysteine-rich" evidence="2">
    <location>
        <begin position="61"/>
        <end position="142"/>
    </location>
</feature>
<feature type="compositionally biased region" description="Low complexity" evidence="1">
    <location>
        <begin position="1"/>
        <end position="15"/>
    </location>
</feature>
<evidence type="ECO:0000256" key="1">
    <source>
        <dbReference type="SAM" id="MobiDB-lite"/>
    </source>
</evidence>
<gene>
    <name evidence="3" type="ORF">KY465_07485</name>
</gene>
<protein>
    <submittedName>
        <fullName evidence="3">(Fe-S)-binding protein</fullName>
    </submittedName>
</protein>
<evidence type="ECO:0000313" key="3">
    <source>
        <dbReference type="EMBL" id="MBW3097119.1"/>
    </source>
</evidence>
<proteinExistence type="predicted"/>
<sequence length="311" mass="32550">MGADLAAAPAAKGPLPLQPSEGPAHGSLGGGALSVKNSESLAPTPEGAATPQADSARPPRVGLFATCLVDLFRPSIGFSAVKLLEKAGCEVHVPIAQTCCGQPAYNSGDRADSRAIAEQVIEAFEAFDYVVAPSGSCAAMLRKHYPGLFSQDGDQQTGWAQRATAFSEKCFELISFLSDVMKVETTGETFKGTVTYHDSCSGLRELQIRDQPRKLLAGIDGLAMTEMKDPDVCCGFGGTFCVKYAEISNAIVSKKVSSIETTGADTLLAGDLGCLMNMAGKLKRSGSAMEVRHVAEVLAGMTEQPPIAGRK</sequence>